<sequence>MLLDIFLLDTNVISNAQKKKPHPTLAAWLDRQSKVAIPFPVIVEIEQGIREVSISNPEKASELRAWIDDILESDILYPDITPQVAQHLAALQCCRPLKNLWRIDPNARKQKSGQDLFIAAVSLAYELPIATMDRDFVVIHRYFPLPGLYDPIRDEWLVHPEFGDAAYSEQPSNAA</sequence>
<dbReference type="EMBL" id="NWTC01000001">
    <property type="protein sequence ID" value="PDT50156.1"/>
    <property type="molecule type" value="Genomic_DNA"/>
</dbReference>
<name>A0A2A6M6U2_RHIFR</name>
<dbReference type="GO" id="GO:0046872">
    <property type="term" value="F:metal ion binding"/>
    <property type="evidence" value="ECO:0007669"/>
    <property type="project" value="UniProtKB-KW"/>
</dbReference>
<evidence type="ECO:0000256" key="1">
    <source>
        <dbReference type="ARBA" id="ARBA00001946"/>
    </source>
</evidence>
<dbReference type="InterPro" id="IPR050556">
    <property type="entry name" value="Type_II_TA_system_RNase"/>
</dbReference>
<comment type="caution">
    <text evidence="9">The sequence shown here is derived from an EMBL/GenBank/DDBJ whole genome shotgun (WGS) entry which is preliminary data.</text>
</comment>
<keyword evidence="5" id="KW-0378">Hydrolase</keyword>
<proteinExistence type="inferred from homology"/>
<dbReference type="GO" id="GO:0016787">
    <property type="term" value="F:hydrolase activity"/>
    <property type="evidence" value="ECO:0007669"/>
    <property type="project" value="UniProtKB-KW"/>
</dbReference>
<keyword evidence="3" id="KW-0540">Nuclease</keyword>
<dbReference type="Proteomes" id="UP000220353">
    <property type="component" value="Unassembled WGS sequence"/>
</dbReference>
<keyword evidence="2" id="KW-1277">Toxin-antitoxin system</keyword>
<dbReference type="Gene3D" id="3.40.50.1010">
    <property type="entry name" value="5'-nuclease"/>
    <property type="match status" value="1"/>
</dbReference>
<feature type="domain" description="PIN" evidence="8">
    <location>
        <begin position="7"/>
        <end position="137"/>
    </location>
</feature>
<dbReference type="PANTHER" id="PTHR33653:SF1">
    <property type="entry name" value="RIBONUCLEASE VAPC2"/>
    <property type="match status" value="1"/>
</dbReference>
<keyword evidence="6" id="KW-0460">Magnesium</keyword>
<accession>A0A2A6M6U2</accession>
<dbReference type="AlphaFoldDB" id="A0A2A6M6U2"/>
<evidence type="ECO:0000313" key="9">
    <source>
        <dbReference type="EMBL" id="PDT50156.1"/>
    </source>
</evidence>
<dbReference type="RefSeq" id="WP_097586377.1">
    <property type="nucleotide sequence ID" value="NZ_NWTC01000001.1"/>
</dbReference>
<dbReference type="SUPFAM" id="SSF88723">
    <property type="entry name" value="PIN domain-like"/>
    <property type="match status" value="1"/>
</dbReference>
<evidence type="ECO:0000256" key="5">
    <source>
        <dbReference type="ARBA" id="ARBA00022801"/>
    </source>
</evidence>
<evidence type="ECO:0000259" key="8">
    <source>
        <dbReference type="Pfam" id="PF01850"/>
    </source>
</evidence>
<gene>
    <name evidence="9" type="ORF">CO661_00365</name>
</gene>
<organism evidence="9 10">
    <name type="scientific">Rhizobium fredii</name>
    <name type="common">Sinorhizobium fredii</name>
    <dbReference type="NCBI Taxonomy" id="380"/>
    <lineage>
        <taxon>Bacteria</taxon>
        <taxon>Pseudomonadati</taxon>
        <taxon>Pseudomonadota</taxon>
        <taxon>Alphaproteobacteria</taxon>
        <taxon>Hyphomicrobiales</taxon>
        <taxon>Rhizobiaceae</taxon>
        <taxon>Sinorhizobium/Ensifer group</taxon>
        <taxon>Sinorhizobium</taxon>
    </lineage>
</organism>
<protein>
    <submittedName>
        <fullName evidence="9">PIN domain-containing protein</fullName>
    </submittedName>
</protein>
<evidence type="ECO:0000256" key="7">
    <source>
        <dbReference type="ARBA" id="ARBA00038093"/>
    </source>
</evidence>
<evidence type="ECO:0000256" key="4">
    <source>
        <dbReference type="ARBA" id="ARBA00022723"/>
    </source>
</evidence>
<evidence type="ECO:0000313" key="10">
    <source>
        <dbReference type="Proteomes" id="UP000220353"/>
    </source>
</evidence>
<evidence type="ECO:0000256" key="2">
    <source>
        <dbReference type="ARBA" id="ARBA00022649"/>
    </source>
</evidence>
<dbReference type="InterPro" id="IPR002716">
    <property type="entry name" value="PIN_dom"/>
</dbReference>
<dbReference type="InterPro" id="IPR029060">
    <property type="entry name" value="PIN-like_dom_sf"/>
</dbReference>
<evidence type="ECO:0000256" key="6">
    <source>
        <dbReference type="ARBA" id="ARBA00022842"/>
    </source>
</evidence>
<keyword evidence="4" id="KW-0479">Metal-binding</keyword>
<comment type="similarity">
    <text evidence="7">Belongs to the PINc/VapC protein family.</text>
</comment>
<evidence type="ECO:0000256" key="3">
    <source>
        <dbReference type="ARBA" id="ARBA00022722"/>
    </source>
</evidence>
<dbReference type="PANTHER" id="PTHR33653">
    <property type="entry name" value="RIBONUCLEASE VAPC2"/>
    <property type="match status" value="1"/>
</dbReference>
<reference evidence="9 10" key="1">
    <citation type="submission" date="2017-09" db="EMBL/GenBank/DDBJ databases">
        <title>Comparative genomics of rhizobia isolated from Phaseolus vulgaris in China.</title>
        <authorList>
            <person name="Tong W."/>
        </authorList>
    </citation>
    <scope>NUCLEOTIDE SEQUENCE [LARGE SCALE GENOMIC DNA]</scope>
    <source>
        <strain evidence="9 10">PCH1</strain>
    </source>
</reference>
<comment type="cofactor">
    <cofactor evidence="1">
        <name>Mg(2+)</name>
        <dbReference type="ChEBI" id="CHEBI:18420"/>
    </cofactor>
</comment>
<dbReference type="Pfam" id="PF01850">
    <property type="entry name" value="PIN"/>
    <property type="match status" value="1"/>
</dbReference>
<dbReference type="GO" id="GO:0004518">
    <property type="term" value="F:nuclease activity"/>
    <property type="evidence" value="ECO:0007669"/>
    <property type="project" value="UniProtKB-KW"/>
</dbReference>